<evidence type="ECO:0000313" key="2">
    <source>
        <dbReference type="EMBL" id="CAK9102306.1"/>
    </source>
</evidence>
<reference evidence="2 3" key="1">
    <citation type="submission" date="2024-02" db="EMBL/GenBank/DDBJ databases">
        <authorList>
            <person name="Chen Y."/>
            <person name="Shah S."/>
            <person name="Dougan E. K."/>
            <person name="Thang M."/>
            <person name="Chan C."/>
        </authorList>
    </citation>
    <scope>NUCLEOTIDE SEQUENCE [LARGE SCALE GENOMIC DNA]</scope>
</reference>
<keyword evidence="1" id="KW-0175">Coiled coil</keyword>
<evidence type="ECO:0000256" key="1">
    <source>
        <dbReference type="SAM" id="Coils"/>
    </source>
</evidence>
<proteinExistence type="predicted"/>
<dbReference type="EMBL" id="CAXAMN010026339">
    <property type="protein sequence ID" value="CAK9102306.1"/>
    <property type="molecule type" value="Genomic_DNA"/>
</dbReference>
<organism evidence="2 3">
    <name type="scientific">Durusdinium trenchii</name>
    <dbReference type="NCBI Taxonomy" id="1381693"/>
    <lineage>
        <taxon>Eukaryota</taxon>
        <taxon>Sar</taxon>
        <taxon>Alveolata</taxon>
        <taxon>Dinophyceae</taxon>
        <taxon>Suessiales</taxon>
        <taxon>Symbiodiniaceae</taxon>
        <taxon>Durusdinium</taxon>
    </lineage>
</organism>
<name>A0ABP0RSV4_9DINO</name>
<keyword evidence="3" id="KW-1185">Reference proteome</keyword>
<comment type="caution">
    <text evidence="2">The sequence shown here is derived from an EMBL/GenBank/DDBJ whole genome shotgun (WGS) entry which is preliminary data.</text>
</comment>
<sequence>METWLACLVALLGTACVAVFGMRAYQSLRRWQRKQARLDTINNEYENLRSIRKDAVYHHGWAQSRGEFKEAQDHEAHVEDIDKKLAILREQYKAVEDGRLDDFAGVVINEGSKEK</sequence>
<accession>A0ABP0RSV4</accession>
<protein>
    <submittedName>
        <fullName evidence="2">Uncharacterized protein</fullName>
    </submittedName>
</protein>
<feature type="coiled-coil region" evidence="1">
    <location>
        <begin position="71"/>
        <end position="98"/>
    </location>
</feature>
<evidence type="ECO:0000313" key="3">
    <source>
        <dbReference type="Proteomes" id="UP001642484"/>
    </source>
</evidence>
<dbReference type="Proteomes" id="UP001642484">
    <property type="component" value="Unassembled WGS sequence"/>
</dbReference>
<gene>
    <name evidence="2" type="ORF">CCMP2556_LOCUS48148</name>
</gene>